<comment type="caution">
    <text evidence="2">The sequence shown here is derived from an EMBL/GenBank/DDBJ whole genome shotgun (WGS) entry which is preliminary data.</text>
</comment>
<sequence>MRDGTTQSTSMAHDTETTIVEATSLSTIQDIAINPPAHPKPPADVPRLPLVLYIARVPGSRDVFLTPIKPREKVVTAEDVQSSLYFIHVNDAGDYEEPGHRPSSVNTNASHLISVPKGIIRRNPALPRRPVKPNTLPYPLDDGPPNVGLLPPSPPTRGRHNRVLRKPVGPSTTLAQSTLPDLPVLPRRPLPTPPQDEQPFEESLHAHNKHLLRRAEHSDENNPYLREYEPLSPPIDPGDLPEPGSLTLIRRNPASSEQWNVASIHDPPVKEISSAALRNPTAAQRTKRGGAPLYLDISNPGYAQFIQQERAQSRQSTDTTISNRSDPPPEGVFRRRLYMPGSQHGEHSYNNSHRLSSVASFNSSMDEAPMRRSMRHSVDMGSSTTSTSYADRRSKGYTFNSPWDGRCEFSTGATGKSLRCKHYLPSMPGQSTEVSELRFNLPTSSSKAANAPLANKQSSYMSGLHRRLHSSSEDGKVDFVFDDNGNLDLTLGREKAGGGFGGKQAKLGKLIIQPEGLAMLDLLVAANVGLWWRAWGR</sequence>
<dbReference type="AlphaFoldDB" id="A0A139IE66"/>
<feature type="compositionally biased region" description="Polar residues" evidence="1">
    <location>
        <begin position="380"/>
        <end position="389"/>
    </location>
</feature>
<evidence type="ECO:0000313" key="3">
    <source>
        <dbReference type="Proteomes" id="UP000073492"/>
    </source>
</evidence>
<name>A0A139IE66_9PEZI</name>
<keyword evidence="3" id="KW-1185">Reference proteome</keyword>
<feature type="compositionally biased region" description="Polar residues" evidence="1">
    <location>
        <begin position="308"/>
        <end position="325"/>
    </location>
</feature>
<dbReference type="Proteomes" id="UP000073492">
    <property type="component" value="Unassembled WGS sequence"/>
</dbReference>
<evidence type="ECO:0000256" key="1">
    <source>
        <dbReference type="SAM" id="MobiDB-lite"/>
    </source>
</evidence>
<accession>A0A139IE66</accession>
<dbReference type="EMBL" id="LFZO01000131">
    <property type="protein sequence ID" value="KXT13038.1"/>
    <property type="molecule type" value="Genomic_DNA"/>
</dbReference>
<proteinExistence type="predicted"/>
<feature type="compositionally biased region" description="Pro residues" evidence="1">
    <location>
        <begin position="186"/>
        <end position="196"/>
    </location>
</feature>
<reference evidence="2 3" key="1">
    <citation type="submission" date="2015-07" db="EMBL/GenBank/DDBJ databases">
        <title>Comparative genomics of the Sigatoka disease complex on banana suggests a link between parallel evolutionary changes in Pseudocercospora fijiensis and Pseudocercospora eumusae and increased virulence on the banana host.</title>
        <authorList>
            <person name="Chang T.-C."/>
            <person name="Salvucci A."/>
            <person name="Crous P.W."/>
            <person name="Stergiopoulos I."/>
        </authorList>
    </citation>
    <scope>NUCLEOTIDE SEQUENCE [LARGE SCALE GENOMIC DNA]</scope>
    <source>
        <strain evidence="2 3">CBS 116634</strain>
    </source>
</reference>
<protein>
    <submittedName>
        <fullName evidence="2">Uncharacterized protein</fullName>
    </submittedName>
</protein>
<dbReference type="OrthoDB" id="5426191at2759"/>
<organism evidence="2 3">
    <name type="scientific">Pseudocercospora musae</name>
    <dbReference type="NCBI Taxonomy" id="113226"/>
    <lineage>
        <taxon>Eukaryota</taxon>
        <taxon>Fungi</taxon>
        <taxon>Dikarya</taxon>
        <taxon>Ascomycota</taxon>
        <taxon>Pezizomycotina</taxon>
        <taxon>Dothideomycetes</taxon>
        <taxon>Dothideomycetidae</taxon>
        <taxon>Mycosphaerellales</taxon>
        <taxon>Mycosphaerellaceae</taxon>
        <taxon>Pseudocercospora</taxon>
    </lineage>
</organism>
<feature type="region of interest" description="Disordered" evidence="1">
    <location>
        <begin position="371"/>
        <end position="390"/>
    </location>
</feature>
<evidence type="ECO:0000313" key="2">
    <source>
        <dbReference type="EMBL" id="KXT13038.1"/>
    </source>
</evidence>
<gene>
    <name evidence="2" type="ORF">AC579_3470</name>
</gene>
<feature type="region of interest" description="Disordered" evidence="1">
    <location>
        <begin position="308"/>
        <end position="335"/>
    </location>
</feature>
<feature type="region of interest" description="Disordered" evidence="1">
    <location>
        <begin position="214"/>
        <end position="248"/>
    </location>
</feature>
<feature type="region of interest" description="Disordered" evidence="1">
    <location>
        <begin position="124"/>
        <end position="201"/>
    </location>
</feature>
<dbReference type="STRING" id="113226.A0A139IE66"/>